<sequence length="287" mass="29455">MKLLLIFAAVLAVLPAVGAVRRRLIVRQNGKVVNEIDHANFGRTCEVGGICTYELTAPAFNKSSFDAAQIEVNAVETNETSVKGKLDEIVSDWNTELATNYTDKANDIRAKLNIVNQQIIDLRAKIANITSSQVSINQTNAQISSALGRLPQCYKNALVTCATTTTVGPGSVTTAGPGSITTVVTSPSGDDNSTTPSPGPTETVVTVEPGNSTATSAEPASPGTGETKTTDGSGSTPVGPSVEPTTHATDGGSPGTASPTIPDTTNTAPTSSSIKPGNGTEGDDSFY</sequence>
<proteinExistence type="predicted"/>
<reference evidence="3" key="1">
    <citation type="journal article" date="2013" name="Genetics">
        <title>The draft genome and transcriptome of Panagrellus redivivus are shaped by the harsh demands of a free-living lifestyle.</title>
        <authorList>
            <person name="Srinivasan J."/>
            <person name="Dillman A.R."/>
            <person name="Macchietto M.G."/>
            <person name="Heikkinen L."/>
            <person name="Lakso M."/>
            <person name="Fracchia K.M."/>
            <person name="Antoshechkin I."/>
            <person name="Mortazavi A."/>
            <person name="Wong G."/>
            <person name="Sternberg P.W."/>
        </authorList>
    </citation>
    <scope>NUCLEOTIDE SEQUENCE [LARGE SCALE GENOMIC DNA]</scope>
    <source>
        <strain evidence="3">MT8872</strain>
    </source>
</reference>
<evidence type="ECO:0000256" key="2">
    <source>
        <dbReference type="SAM" id="SignalP"/>
    </source>
</evidence>
<feature type="signal peptide" evidence="2">
    <location>
        <begin position="1"/>
        <end position="19"/>
    </location>
</feature>
<dbReference type="WBParaSite" id="Pan_g469.t1">
    <property type="protein sequence ID" value="Pan_g469.t1"/>
    <property type="gene ID" value="Pan_g469"/>
</dbReference>
<evidence type="ECO:0000313" key="4">
    <source>
        <dbReference type="WBParaSite" id="Pan_g469.t1"/>
    </source>
</evidence>
<feature type="compositionally biased region" description="Polar residues" evidence="1">
    <location>
        <begin position="180"/>
        <end position="196"/>
    </location>
</feature>
<evidence type="ECO:0000256" key="1">
    <source>
        <dbReference type="SAM" id="MobiDB-lite"/>
    </source>
</evidence>
<feature type="compositionally biased region" description="Polar residues" evidence="1">
    <location>
        <begin position="209"/>
        <end position="248"/>
    </location>
</feature>
<protein>
    <submittedName>
        <fullName evidence="4">DUF148 domain-containing protein</fullName>
    </submittedName>
</protein>
<feature type="region of interest" description="Disordered" evidence="1">
    <location>
        <begin position="165"/>
        <end position="287"/>
    </location>
</feature>
<keyword evidence="3" id="KW-1185">Reference proteome</keyword>
<dbReference type="Proteomes" id="UP000492821">
    <property type="component" value="Unassembled WGS sequence"/>
</dbReference>
<accession>A0A7E4VZD7</accession>
<organism evidence="3 4">
    <name type="scientific">Panagrellus redivivus</name>
    <name type="common">Microworm</name>
    <dbReference type="NCBI Taxonomy" id="6233"/>
    <lineage>
        <taxon>Eukaryota</taxon>
        <taxon>Metazoa</taxon>
        <taxon>Ecdysozoa</taxon>
        <taxon>Nematoda</taxon>
        <taxon>Chromadorea</taxon>
        <taxon>Rhabditida</taxon>
        <taxon>Tylenchina</taxon>
        <taxon>Panagrolaimomorpha</taxon>
        <taxon>Panagrolaimoidea</taxon>
        <taxon>Panagrolaimidae</taxon>
        <taxon>Panagrellus</taxon>
    </lineage>
</organism>
<dbReference type="AlphaFoldDB" id="A0A7E4VZD7"/>
<evidence type="ECO:0000313" key="3">
    <source>
        <dbReference type="Proteomes" id="UP000492821"/>
    </source>
</evidence>
<keyword evidence="2" id="KW-0732">Signal</keyword>
<name>A0A7E4VZD7_PANRE</name>
<feature type="chain" id="PRO_5028969295" evidence="2">
    <location>
        <begin position="20"/>
        <end position="287"/>
    </location>
</feature>
<feature type="compositionally biased region" description="Low complexity" evidence="1">
    <location>
        <begin position="165"/>
        <end position="179"/>
    </location>
</feature>
<reference evidence="4" key="2">
    <citation type="submission" date="2020-10" db="UniProtKB">
        <authorList>
            <consortium name="WormBaseParasite"/>
        </authorList>
    </citation>
    <scope>IDENTIFICATION</scope>
</reference>
<feature type="compositionally biased region" description="Polar residues" evidence="1">
    <location>
        <begin position="255"/>
        <end position="275"/>
    </location>
</feature>